<gene>
    <name evidence="1" type="ORF">LTR37_005674</name>
</gene>
<organism evidence="1 2">
    <name type="scientific">Vermiconidia calcicola</name>
    <dbReference type="NCBI Taxonomy" id="1690605"/>
    <lineage>
        <taxon>Eukaryota</taxon>
        <taxon>Fungi</taxon>
        <taxon>Dikarya</taxon>
        <taxon>Ascomycota</taxon>
        <taxon>Pezizomycotina</taxon>
        <taxon>Dothideomycetes</taxon>
        <taxon>Dothideomycetidae</taxon>
        <taxon>Mycosphaerellales</taxon>
        <taxon>Extremaceae</taxon>
        <taxon>Vermiconidia</taxon>
    </lineage>
</organism>
<sequence>MLSRSNSNAGDRLQRAKSTSSAHTPSSGHHHTTTSIDPFVTRQQAEAAAVEAFHRARPYQDTAFQDYRPVPPKPQRRRSRVSGRAEGGHFEEARLERQRSTSTKDNSANLRPLRARPLQSDSTKKTNEEVSTVTRKRPVIPPNTNKSASQYDQSSSLPSSSRHTKKSQSDYTDGSPVPRHSSVLKERASTLQLRTPQPERSQGQSSSIGLGPSLHGQEAFSYEESQTPKGSIRETQTDAEILAIARDRCLQDFQQKKLRERKSFILAPFQKRRATNIQKSSKSSYDTSLPPFNYAQSGMPPPPSQPIETAPEAPIIPPRPEHKTRNFSDTLKGRFKKVFRKTSRAPSGMPAQHVEGKTFHFSISPPLSTPPTATEAESDPFVVADHNGHLPMPDIRADSASSRRSGGAQSTAKSRVTSWTNSTVAGTWSTRNDIEHQDVADEQGRLKRSNSVSTLRKARSFFGRPIQNRLRKPSKAQLQSSEESAGLYSALKERIEPSDSASQEANQGDSVGSRTSSALATLPSQQRTSSAAGSNSRRAPLTIRSVTPDPAAYKLDNLTPVTEVMSPDPSLPSGDRSRMEDEGSEPTPRSQLQRRPALKAPTPSKEQIERRLERSKNRWQSPLDELSPSPQMPTKTSKMDDNPYELRSLSRTLQQPIGTIDLPHHARVGEQAHSARQNILSPSVYSRGTDGASTRPSTPVDHGGMMITITGREVRSYSISPPKRRQPAERPVQASHDWRRWLSIEMNGWVGGSAPEDFKLPRAILKDSQAARAEGVEHENPGEASVASAGSHSAVPTMDVVRVGTTARRRRDSRSSSLMNEQYPLMDTGRDFSNGHKVLSGSPSRRCSTEQCRQPAVVRDNTPLVEDERPRSVITRPRIVTQHQSLAHLRSAANQQPALSSECKAQPALKENNAFAQPGTFGGTTGADLTNKAKLAYKPKSAFDIRANYKDSSTGKPKPIAVRRRTGHTDSVDILEDTTIQNISAGPYALPSPSTNHAGTNKENTPPSEANSLPVLSSSEWLAAGTTKKRDAKKVSNMHPAHRDRSASRYSPSRTGAATVTGGGTSPGQRLFQTA</sequence>
<accession>A0ACC3NK19</accession>
<proteinExistence type="predicted"/>
<dbReference type="Proteomes" id="UP001281147">
    <property type="component" value="Unassembled WGS sequence"/>
</dbReference>
<protein>
    <submittedName>
        <fullName evidence="1">Uncharacterized protein</fullName>
    </submittedName>
</protein>
<dbReference type="EMBL" id="JAUTXU010000036">
    <property type="protein sequence ID" value="KAK3717607.1"/>
    <property type="molecule type" value="Genomic_DNA"/>
</dbReference>
<reference evidence="1" key="1">
    <citation type="submission" date="2023-07" db="EMBL/GenBank/DDBJ databases">
        <title>Black Yeasts Isolated from many extreme environments.</title>
        <authorList>
            <person name="Coleine C."/>
            <person name="Stajich J.E."/>
            <person name="Selbmann L."/>
        </authorList>
    </citation>
    <scope>NUCLEOTIDE SEQUENCE</scope>
    <source>
        <strain evidence="1">CCFEE 5714</strain>
    </source>
</reference>
<evidence type="ECO:0000313" key="1">
    <source>
        <dbReference type="EMBL" id="KAK3717607.1"/>
    </source>
</evidence>
<keyword evidence="2" id="KW-1185">Reference proteome</keyword>
<comment type="caution">
    <text evidence="1">The sequence shown here is derived from an EMBL/GenBank/DDBJ whole genome shotgun (WGS) entry which is preliminary data.</text>
</comment>
<evidence type="ECO:0000313" key="2">
    <source>
        <dbReference type="Proteomes" id="UP001281147"/>
    </source>
</evidence>
<name>A0ACC3NK19_9PEZI</name>